<dbReference type="PANTHER" id="PTHR31490">
    <property type="entry name" value="GLYCOSYL HYDROLASE"/>
    <property type="match status" value="1"/>
</dbReference>
<dbReference type="InterPro" id="IPR017853">
    <property type="entry name" value="GH"/>
</dbReference>
<evidence type="ECO:0000313" key="9">
    <source>
        <dbReference type="Proteomes" id="UP001465976"/>
    </source>
</evidence>
<keyword evidence="2 6" id="KW-0378">Hydrolase</keyword>
<dbReference type="InterPro" id="IPR044846">
    <property type="entry name" value="GH10"/>
</dbReference>
<evidence type="ECO:0000259" key="7">
    <source>
        <dbReference type="PROSITE" id="PS51760"/>
    </source>
</evidence>
<comment type="catalytic activity">
    <reaction evidence="6">
        <text>Endohydrolysis of (1-&gt;4)-beta-D-xylosidic linkages in xylans.</text>
        <dbReference type="EC" id="3.2.1.8"/>
    </reaction>
</comment>
<dbReference type="PRINTS" id="PR00134">
    <property type="entry name" value="GLHYDRLASE10"/>
</dbReference>
<dbReference type="Pfam" id="PF00331">
    <property type="entry name" value="Glyco_hydro_10"/>
    <property type="match status" value="1"/>
</dbReference>
<evidence type="ECO:0000313" key="8">
    <source>
        <dbReference type="EMBL" id="KAL0572877.1"/>
    </source>
</evidence>
<dbReference type="SMART" id="SM00633">
    <property type="entry name" value="Glyco_10"/>
    <property type="match status" value="1"/>
</dbReference>
<dbReference type="InterPro" id="IPR001000">
    <property type="entry name" value="GH10_dom"/>
</dbReference>
<evidence type="ECO:0000256" key="5">
    <source>
        <dbReference type="ARBA" id="ARBA00023326"/>
    </source>
</evidence>
<evidence type="ECO:0000256" key="2">
    <source>
        <dbReference type="ARBA" id="ARBA00022801"/>
    </source>
</evidence>
<comment type="similarity">
    <text evidence="1 6">Belongs to the glycosyl hydrolase 10 (cellulase F) family.</text>
</comment>
<evidence type="ECO:0000256" key="1">
    <source>
        <dbReference type="ARBA" id="ARBA00007495"/>
    </source>
</evidence>
<evidence type="ECO:0000256" key="4">
    <source>
        <dbReference type="ARBA" id="ARBA00023295"/>
    </source>
</evidence>
<dbReference type="PROSITE" id="PS51760">
    <property type="entry name" value="GH10_2"/>
    <property type="match status" value="1"/>
</dbReference>
<dbReference type="Proteomes" id="UP001465976">
    <property type="component" value="Unassembled WGS sequence"/>
</dbReference>
<protein>
    <recommendedName>
        <fullName evidence="6">Beta-xylanase</fullName>
        <ecNumber evidence="6">3.2.1.8</ecNumber>
    </recommendedName>
</protein>
<evidence type="ECO:0000256" key="3">
    <source>
        <dbReference type="ARBA" id="ARBA00023277"/>
    </source>
</evidence>
<feature type="domain" description="GH10" evidence="7">
    <location>
        <begin position="1"/>
        <end position="178"/>
    </location>
</feature>
<organism evidence="8 9">
    <name type="scientific">Marasmius crinis-equi</name>
    <dbReference type="NCBI Taxonomy" id="585013"/>
    <lineage>
        <taxon>Eukaryota</taxon>
        <taxon>Fungi</taxon>
        <taxon>Dikarya</taxon>
        <taxon>Basidiomycota</taxon>
        <taxon>Agaricomycotina</taxon>
        <taxon>Agaricomycetes</taxon>
        <taxon>Agaricomycetidae</taxon>
        <taxon>Agaricales</taxon>
        <taxon>Marasmiineae</taxon>
        <taxon>Marasmiaceae</taxon>
        <taxon>Marasmius</taxon>
    </lineage>
</organism>
<gene>
    <name evidence="8" type="ORF">V5O48_009090</name>
</gene>
<reference evidence="8 9" key="1">
    <citation type="submission" date="2024-02" db="EMBL/GenBank/DDBJ databases">
        <title>A draft genome for the cacao thread blight pathogen Marasmius crinis-equi.</title>
        <authorList>
            <person name="Cohen S.P."/>
            <person name="Baruah I.K."/>
            <person name="Amoako-Attah I."/>
            <person name="Bukari Y."/>
            <person name="Meinhardt L.W."/>
            <person name="Bailey B.A."/>
        </authorList>
    </citation>
    <scope>NUCLEOTIDE SEQUENCE [LARGE SCALE GENOMIC DNA]</scope>
    <source>
        <strain evidence="8 9">GH-76</strain>
    </source>
</reference>
<dbReference type="PANTHER" id="PTHR31490:SF76">
    <property type="entry name" value="ENDO-1,4-BETA-XYLANASE C"/>
    <property type="match status" value="1"/>
</dbReference>
<dbReference type="SUPFAM" id="SSF51445">
    <property type="entry name" value="(Trans)glycosidases"/>
    <property type="match status" value="1"/>
</dbReference>
<proteinExistence type="inferred from homology"/>
<dbReference type="Gene3D" id="3.20.20.80">
    <property type="entry name" value="Glycosidases"/>
    <property type="match status" value="1"/>
</dbReference>
<keyword evidence="9" id="KW-1185">Reference proteome</keyword>
<evidence type="ECO:0000256" key="6">
    <source>
        <dbReference type="RuleBase" id="RU361174"/>
    </source>
</evidence>
<name>A0ABR3FC69_9AGAR</name>
<sequence>MKWDATEPNRGQFNFGGSDALVNWAVANNKWIRGHTLVWHSQLPGWVSSIGDRNTLTSVIQTHISNVAGRYKGKLYDWCNLPLSSAWDVVNEIFNEDGSLRDSVFSRVLGQDFVRIAFTAARAADSTAKLYINDYNLDSNNAKVQGQSLSYPTHVHPVSNAAVLRRSCPPCELSQFRR</sequence>
<keyword evidence="3 6" id="KW-0119">Carbohydrate metabolism</keyword>
<dbReference type="EC" id="3.2.1.8" evidence="6"/>
<comment type="caution">
    <text evidence="8">The sequence shown here is derived from an EMBL/GenBank/DDBJ whole genome shotgun (WGS) entry which is preliminary data.</text>
</comment>
<accession>A0ABR3FC69</accession>
<keyword evidence="5 6" id="KW-0624">Polysaccharide degradation</keyword>
<keyword evidence="4 6" id="KW-0326">Glycosidase</keyword>
<dbReference type="EMBL" id="JBAHYK010000570">
    <property type="protein sequence ID" value="KAL0572877.1"/>
    <property type="molecule type" value="Genomic_DNA"/>
</dbReference>